<evidence type="ECO:0008006" key="4">
    <source>
        <dbReference type="Google" id="ProtNLM"/>
    </source>
</evidence>
<dbReference type="EMBL" id="LXWW01000245">
    <property type="protein sequence ID" value="OAO14417.1"/>
    <property type="molecule type" value="Genomic_DNA"/>
</dbReference>
<reference evidence="2 3" key="1">
    <citation type="submission" date="2016-05" db="EMBL/GenBank/DDBJ databases">
        <title>Nuclear genome of Blastocystis sp. subtype 1 NandII.</title>
        <authorList>
            <person name="Gentekaki E."/>
            <person name="Curtis B."/>
            <person name="Stairs C."/>
            <person name="Eme L."/>
            <person name="Herman E."/>
            <person name="Klimes V."/>
            <person name="Arias M.C."/>
            <person name="Elias M."/>
            <person name="Hilliou F."/>
            <person name="Klute M."/>
            <person name="Malik S.-B."/>
            <person name="Pightling A."/>
            <person name="Rachubinski R."/>
            <person name="Salas D."/>
            <person name="Schlacht A."/>
            <person name="Suga H."/>
            <person name="Archibald J."/>
            <person name="Ball S.G."/>
            <person name="Clark G."/>
            <person name="Dacks J."/>
            <person name="Van Der Giezen M."/>
            <person name="Tsaousis A."/>
            <person name="Roger A."/>
        </authorList>
    </citation>
    <scope>NUCLEOTIDE SEQUENCE [LARGE SCALE GENOMIC DNA]</scope>
    <source>
        <strain evidence="3">ATCC 50177 / NandII</strain>
    </source>
</reference>
<evidence type="ECO:0000313" key="3">
    <source>
        <dbReference type="Proteomes" id="UP000078348"/>
    </source>
</evidence>
<name>A0A196SE52_BLAHN</name>
<dbReference type="Proteomes" id="UP000078348">
    <property type="component" value="Unassembled WGS sequence"/>
</dbReference>
<gene>
    <name evidence="2" type="ORF">AV274_3902</name>
</gene>
<comment type="caution">
    <text evidence="2">The sequence shown here is derived from an EMBL/GenBank/DDBJ whole genome shotgun (WGS) entry which is preliminary data.</text>
</comment>
<proteinExistence type="predicted"/>
<dbReference type="AlphaFoldDB" id="A0A196SE52"/>
<sequence>MEDYLGLLVSISDGLSFPKKNLFLSLRYSKYEVRFPVVTGGDVTTFNQGYFFRNYKVSGHDESDLPVLIELHERKSLFSEKVIADLRVEAFNFYNYDYYEPLCLCLQPKDKNSAYKLQLKIVFQLVKPVAEFVCTAPLDVNQIKPIAYQIEVVSANLDEEMVDKKLFFSLSIDISKGNYVKTRDVKGVQPQWNFRQIIASLDFSNSSEITFHLNSVTHPHQQNSFRLIADASFSTKQLSSSSTFLFKLPFVSRKKTLGVLNVSVKPIYPQSRDGTANIERVFQLQPNVFALPPSALQPASTLYPASSMLPPVADPAADFAPARETPRSPVPPAASPSSASARGVQEEAADIPTPLMRENFTPASRSSTLKSRDGLSQASQRQIRLLEELDQPTLPLKMNSSIRESVLNDFAEGSASKEQSSMDGTLRSYDSRSSFEMSIPAELRQLMREGTAGNGKEIKRKEVKVAKKEPEEAKKDVYVSSCHSIVKKGNTASRGQGLRLAPRFKHDYIEKLTLVL</sequence>
<keyword evidence="3" id="KW-1185">Reference proteome</keyword>
<protein>
    <recommendedName>
        <fullName evidence="4">C2 domain-containing protein</fullName>
    </recommendedName>
</protein>
<feature type="compositionally biased region" description="Polar residues" evidence="1">
    <location>
        <begin position="361"/>
        <end position="376"/>
    </location>
</feature>
<feature type="region of interest" description="Disordered" evidence="1">
    <location>
        <begin position="314"/>
        <end position="376"/>
    </location>
</feature>
<organism evidence="2 3">
    <name type="scientific">Blastocystis sp. subtype 1 (strain ATCC 50177 / NandII)</name>
    <dbReference type="NCBI Taxonomy" id="478820"/>
    <lineage>
        <taxon>Eukaryota</taxon>
        <taxon>Sar</taxon>
        <taxon>Stramenopiles</taxon>
        <taxon>Bigyra</taxon>
        <taxon>Opalozoa</taxon>
        <taxon>Opalinata</taxon>
        <taxon>Blastocystidae</taxon>
        <taxon>Blastocystis</taxon>
    </lineage>
</organism>
<evidence type="ECO:0000256" key="1">
    <source>
        <dbReference type="SAM" id="MobiDB-lite"/>
    </source>
</evidence>
<accession>A0A196SE52</accession>
<evidence type="ECO:0000313" key="2">
    <source>
        <dbReference type="EMBL" id="OAO14417.1"/>
    </source>
</evidence>